<organism evidence="1 2">
    <name type="scientific">Streptosporangium vulgare</name>
    <dbReference type="NCBI Taxonomy" id="46190"/>
    <lineage>
        <taxon>Bacteria</taxon>
        <taxon>Bacillati</taxon>
        <taxon>Actinomycetota</taxon>
        <taxon>Actinomycetes</taxon>
        <taxon>Streptosporangiales</taxon>
        <taxon>Streptosporangiaceae</taxon>
        <taxon>Streptosporangium</taxon>
    </lineage>
</organism>
<evidence type="ECO:0000313" key="2">
    <source>
        <dbReference type="Proteomes" id="UP001589610"/>
    </source>
</evidence>
<name>A0ABV5TSR1_9ACTN</name>
<evidence type="ECO:0000313" key="1">
    <source>
        <dbReference type="EMBL" id="MFB9682191.1"/>
    </source>
</evidence>
<proteinExistence type="predicted"/>
<reference evidence="1 2" key="1">
    <citation type="submission" date="2024-09" db="EMBL/GenBank/DDBJ databases">
        <authorList>
            <person name="Sun Q."/>
            <person name="Mori K."/>
        </authorList>
    </citation>
    <scope>NUCLEOTIDE SEQUENCE [LARGE SCALE GENOMIC DNA]</scope>
    <source>
        <strain evidence="1 2">JCM 3028</strain>
    </source>
</reference>
<dbReference type="Proteomes" id="UP001589610">
    <property type="component" value="Unassembled WGS sequence"/>
</dbReference>
<sequence>MSNEYTLDAIDREILSHLRRDGRLTNVRVQPRYRENRP</sequence>
<gene>
    <name evidence="1" type="ORF">ACFFRH_42535</name>
</gene>
<protein>
    <submittedName>
        <fullName evidence="1">Winged helix-turn-helix transcriptional regulator</fullName>
    </submittedName>
</protein>
<dbReference type="EMBL" id="JBHMBS010000049">
    <property type="protein sequence ID" value="MFB9682191.1"/>
    <property type="molecule type" value="Genomic_DNA"/>
</dbReference>
<dbReference type="Gene3D" id="1.10.10.10">
    <property type="entry name" value="Winged helix-like DNA-binding domain superfamily/Winged helix DNA-binding domain"/>
    <property type="match status" value="1"/>
</dbReference>
<dbReference type="RefSeq" id="WP_386163777.1">
    <property type="nucleotide sequence ID" value="NZ_JBHMBS010000049.1"/>
</dbReference>
<dbReference type="Pfam" id="PF13412">
    <property type="entry name" value="HTH_24"/>
    <property type="match status" value="1"/>
</dbReference>
<accession>A0ABV5TSR1</accession>
<comment type="caution">
    <text evidence="1">The sequence shown here is derived from an EMBL/GenBank/DDBJ whole genome shotgun (WGS) entry which is preliminary data.</text>
</comment>
<keyword evidence="2" id="KW-1185">Reference proteome</keyword>
<dbReference type="InterPro" id="IPR036388">
    <property type="entry name" value="WH-like_DNA-bd_sf"/>
</dbReference>